<keyword evidence="2" id="KW-1185">Reference proteome</keyword>
<dbReference type="Proteomes" id="UP001177023">
    <property type="component" value="Unassembled WGS sequence"/>
</dbReference>
<comment type="caution">
    <text evidence="1">The sequence shown here is derived from an EMBL/GenBank/DDBJ whole genome shotgun (WGS) entry which is preliminary data.</text>
</comment>
<reference evidence="1" key="1">
    <citation type="submission" date="2023-06" db="EMBL/GenBank/DDBJ databases">
        <authorList>
            <person name="Delattre M."/>
        </authorList>
    </citation>
    <scope>NUCLEOTIDE SEQUENCE</scope>
    <source>
        <strain evidence="1">AF72</strain>
    </source>
</reference>
<organism evidence="1 2">
    <name type="scientific">Mesorhabditis spiculigera</name>
    <dbReference type="NCBI Taxonomy" id="96644"/>
    <lineage>
        <taxon>Eukaryota</taxon>
        <taxon>Metazoa</taxon>
        <taxon>Ecdysozoa</taxon>
        <taxon>Nematoda</taxon>
        <taxon>Chromadorea</taxon>
        <taxon>Rhabditida</taxon>
        <taxon>Rhabditina</taxon>
        <taxon>Rhabditomorpha</taxon>
        <taxon>Rhabditoidea</taxon>
        <taxon>Rhabditidae</taxon>
        <taxon>Mesorhabditinae</taxon>
        <taxon>Mesorhabditis</taxon>
    </lineage>
</organism>
<evidence type="ECO:0000313" key="2">
    <source>
        <dbReference type="Proteomes" id="UP001177023"/>
    </source>
</evidence>
<evidence type="ECO:0000313" key="1">
    <source>
        <dbReference type="EMBL" id="CAJ0563948.1"/>
    </source>
</evidence>
<accession>A0AA36FVJ7</accession>
<proteinExistence type="predicted"/>
<dbReference type="EMBL" id="CATQJA010000764">
    <property type="protein sequence ID" value="CAJ0563948.1"/>
    <property type="molecule type" value="Genomic_DNA"/>
</dbReference>
<gene>
    <name evidence="1" type="ORF">MSPICULIGERA_LOCUS2648</name>
</gene>
<sequence>MPPTTRLPMYASYFANDRFIWKLVWRWFETGGKPLKKSRHSYKTCIWIVCNVVLKCNCKASVVAATVFDRATEQFCLAQKIIPRQARQRMQCKNCYLLYKWFNEVGDALSDAVSRLSTTFWAKDMTVGPGKNSRWQCVTSMRVQKP</sequence>
<name>A0AA36FVJ7_9BILA</name>
<dbReference type="AlphaFoldDB" id="A0AA36FVJ7"/>
<protein>
    <submittedName>
        <fullName evidence="1">Uncharacterized protein</fullName>
    </submittedName>
</protein>
<feature type="non-terminal residue" evidence="1">
    <location>
        <position position="146"/>
    </location>
</feature>